<evidence type="ECO:0000256" key="11">
    <source>
        <dbReference type="SAM" id="Phobius"/>
    </source>
</evidence>
<feature type="domain" description="VTT" evidence="12">
    <location>
        <begin position="88"/>
        <end position="202"/>
    </location>
</feature>
<accession>A0A6A7BQA0</accession>
<protein>
    <recommendedName>
        <fullName evidence="4">Golgi apparatus membrane protein TVP38</fullName>
    </recommendedName>
    <alternativeName>
        <fullName evidence="5">Golgi apparatus membrane protein tvp38</fullName>
    </alternativeName>
</protein>
<feature type="transmembrane region" description="Helical" evidence="11">
    <location>
        <begin position="221"/>
        <end position="242"/>
    </location>
</feature>
<feature type="region of interest" description="Disordered" evidence="10">
    <location>
        <begin position="261"/>
        <end position="285"/>
    </location>
</feature>
<keyword evidence="7 11" id="KW-1133">Transmembrane helix</keyword>
<reference evidence="13" key="1">
    <citation type="journal article" date="2020" name="Stud. Mycol.">
        <title>101 Dothideomycetes genomes: a test case for predicting lifestyles and emergence of pathogens.</title>
        <authorList>
            <person name="Haridas S."/>
            <person name="Albert R."/>
            <person name="Binder M."/>
            <person name="Bloem J."/>
            <person name="Labutti K."/>
            <person name="Salamov A."/>
            <person name="Andreopoulos B."/>
            <person name="Baker S."/>
            <person name="Barry K."/>
            <person name="Bills G."/>
            <person name="Bluhm B."/>
            <person name="Cannon C."/>
            <person name="Castanera R."/>
            <person name="Culley D."/>
            <person name="Daum C."/>
            <person name="Ezra D."/>
            <person name="Gonzalez J."/>
            <person name="Henrissat B."/>
            <person name="Kuo A."/>
            <person name="Liang C."/>
            <person name="Lipzen A."/>
            <person name="Lutzoni F."/>
            <person name="Magnuson J."/>
            <person name="Mondo S."/>
            <person name="Nolan M."/>
            <person name="Ohm R."/>
            <person name="Pangilinan J."/>
            <person name="Park H.-J."/>
            <person name="Ramirez L."/>
            <person name="Alfaro M."/>
            <person name="Sun H."/>
            <person name="Tritt A."/>
            <person name="Yoshinaga Y."/>
            <person name="Zwiers L.-H."/>
            <person name="Turgeon B."/>
            <person name="Goodwin S."/>
            <person name="Spatafora J."/>
            <person name="Crous P."/>
            <person name="Grigoriev I."/>
        </authorList>
    </citation>
    <scope>NUCLEOTIDE SEQUENCE</scope>
    <source>
        <strain evidence="13">CBS 480.64</strain>
    </source>
</reference>
<evidence type="ECO:0000256" key="2">
    <source>
        <dbReference type="ARBA" id="ARBA00004653"/>
    </source>
</evidence>
<comment type="similarity">
    <text evidence="3">Belongs to the TVP38/TMEM64 family.</text>
</comment>
<evidence type="ECO:0000256" key="8">
    <source>
        <dbReference type="ARBA" id="ARBA00023034"/>
    </source>
</evidence>
<sequence>MESDWCESIARMYWKGVTIWERMTTLQRIGASAAVATALILGILGLVYNERIFHWLAPWAKRWRELPGGWAILWAMVFTVSFPPLIGYSTCITTAGFVFGFLKGWAIVATATVVGSTCAFAASRTVLKPVVRRWTEENRRFAALSLVLKHDGLKLLTMIRLCPLPYSLGNGAISTIPTVTWWNFALATAMSTPRLLIYTFVGGRLGDLGEKGEKMDWKSRGVSYAGVVIGLVMGTTVGYIIYQRTKARAAELEEEVLVEEGEDEFALNSENGDGDYHDSDDGWDV</sequence>
<dbReference type="InterPro" id="IPR051076">
    <property type="entry name" value="Golgi_membrane_TVP38/TMEM64"/>
</dbReference>
<keyword evidence="6 11" id="KW-0812">Transmembrane</keyword>
<evidence type="ECO:0000256" key="10">
    <source>
        <dbReference type="SAM" id="MobiDB-lite"/>
    </source>
</evidence>
<feature type="transmembrane region" description="Helical" evidence="11">
    <location>
        <begin position="29"/>
        <end position="49"/>
    </location>
</feature>
<name>A0A6A7BQA0_9PEZI</name>
<evidence type="ECO:0000256" key="4">
    <source>
        <dbReference type="ARBA" id="ARBA00013533"/>
    </source>
</evidence>
<dbReference type="InterPro" id="IPR032816">
    <property type="entry name" value="VTT_dom"/>
</dbReference>
<evidence type="ECO:0000256" key="9">
    <source>
        <dbReference type="ARBA" id="ARBA00023136"/>
    </source>
</evidence>
<evidence type="ECO:0000313" key="13">
    <source>
        <dbReference type="EMBL" id="KAF2857312.1"/>
    </source>
</evidence>
<dbReference type="GO" id="GO:0000139">
    <property type="term" value="C:Golgi membrane"/>
    <property type="evidence" value="ECO:0007669"/>
    <property type="project" value="UniProtKB-SubCell"/>
</dbReference>
<dbReference type="EMBL" id="MU006051">
    <property type="protein sequence ID" value="KAF2857312.1"/>
    <property type="molecule type" value="Genomic_DNA"/>
</dbReference>
<dbReference type="OrthoDB" id="166803at2759"/>
<dbReference type="AlphaFoldDB" id="A0A6A7BQA0"/>
<evidence type="ECO:0000259" key="12">
    <source>
        <dbReference type="Pfam" id="PF09335"/>
    </source>
</evidence>
<dbReference type="Pfam" id="PF09335">
    <property type="entry name" value="VTT_dom"/>
    <property type="match status" value="1"/>
</dbReference>
<keyword evidence="8" id="KW-0333">Golgi apparatus</keyword>
<dbReference type="GO" id="GO:0000022">
    <property type="term" value="P:mitotic spindle elongation"/>
    <property type="evidence" value="ECO:0007669"/>
    <property type="project" value="TreeGrafter"/>
</dbReference>
<dbReference type="PANTHER" id="PTHR47549">
    <property type="entry name" value="GOLGI APPARATUS MEMBRANE PROTEIN TVP38-RELATED"/>
    <property type="match status" value="1"/>
</dbReference>
<evidence type="ECO:0000256" key="3">
    <source>
        <dbReference type="ARBA" id="ARBA00008640"/>
    </source>
</evidence>
<comment type="subcellular location">
    <subcellularLocation>
        <location evidence="2">Golgi apparatus membrane</location>
        <topology evidence="2">Multi-pass membrane protein</topology>
    </subcellularLocation>
</comment>
<keyword evidence="9 11" id="KW-0472">Membrane</keyword>
<evidence type="ECO:0000256" key="1">
    <source>
        <dbReference type="ARBA" id="ARBA00002978"/>
    </source>
</evidence>
<organism evidence="13 14">
    <name type="scientific">Piedraia hortae CBS 480.64</name>
    <dbReference type="NCBI Taxonomy" id="1314780"/>
    <lineage>
        <taxon>Eukaryota</taxon>
        <taxon>Fungi</taxon>
        <taxon>Dikarya</taxon>
        <taxon>Ascomycota</taxon>
        <taxon>Pezizomycotina</taxon>
        <taxon>Dothideomycetes</taxon>
        <taxon>Dothideomycetidae</taxon>
        <taxon>Capnodiales</taxon>
        <taxon>Piedraiaceae</taxon>
        <taxon>Piedraia</taxon>
    </lineage>
</organism>
<dbReference type="Proteomes" id="UP000799421">
    <property type="component" value="Unassembled WGS sequence"/>
</dbReference>
<feature type="transmembrane region" description="Helical" evidence="11">
    <location>
        <begin position="105"/>
        <end position="123"/>
    </location>
</feature>
<evidence type="ECO:0000256" key="6">
    <source>
        <dbReference type="ARBA" id="ARBA00022692"/>
    </source>
</evidence>
<feature type="transmembrane region" description="Helical" evidence="11">
    <location>
        <begin position="181"/>
        <end position="201"/>
    </location>
</feature>
<comment type="function">
    <text evidence="1">Golgi membrane protein involved in vesicular trafficking and spindle migration.</text>
</comment>
<evidence type="ECO:0000256" key="7">
    <source>
        <dbReference type="ARBA" id="ARBA00022989"/>
    </source>
</evidence>
<keyword evidence="14" id="KW-1185">Reference proteome</keyword>
<dbReference type="PANTHER" id="PTHR47549:SF1">
    <property type="entry name" value="GOLGI APPARATUS MEMBRANE PROTEIN TVP38"/>
    <property type="match status" value="1"/>
</dbReference>
<feature type="compositionally biased region" description="Basic and acidic residues" evidence="10">
    <location>
        <begin position="274"/>
        <end position="285"/>
    </location>
</feature>
<feature type="transmembrane region" description="Helical" evidence="11">
    <location>
        <begin position="70"/>
        <end position="99"/>
    </location>
</feature>
<proteinExistence type="inferred from homology"/>
<evidence type="ECO:0000313" key="14">
    <source>
        <dbReference type="Proteomes" id="UP000799421"/>
    </source>
</evidence>
<evidence type="ECO:0000256" key="5">
    <source>
        <dbReference type="ARBA" id="ARBA00020673"/>
    </source>
</evidence>
<gene>
    <name evidence="13" type="ORF">K470DRAFT_223603</name>
</gene>
<dbReference type="GO" id="GO:0016192">
    <property type="term" value="P:vesicle-mediated transport"/>
    <property type="evidence" value="ECO:0007669"/>
    <property type="project" value="TreeGrafter"/>
</dbReference>